<dbReference type="Gene3D" id="3.40.50.720">
    <property type="entry name" value="NAD(P)-binding Rossmann-like Domain"/>
    <property type="match status" value="1"/>
</dbReference>
<dbReference type="SUPFAM" id="SSF53223">
    <property type="entry name" value="Aminoacid dehydrogenase-like, N-terminal domain"/>
    <property type="match status" value="1"/>
</dbReference>
<reference evidence="6 7" key="1">
    <citation type="submission" date="2018-08" db="EMBL/GenBank/DDBJ databases">
        <title>The first complete genome of Treponema rectale (CHPAT), a commensal spirochete of the bovine rectum.</title>
        <authorList>
            <person name="Staton G.J."/>
            <person name="Clegg S.R."/>
            <person name="Carter S.D."/>
            <person name="Radford A.D."/>
            <person name="Darby A."/>
            <person name="Hall N."/>
            <person name="Birtles R.J."/>
            <person name="Evans N.J."/>
        </authorList>
    </citation>
    <scope>NUCLEOTIDE SEQUENCE [LARGE SCALE GENOMIC DNA]</scope>
    <source>
        <strain evidence="6 7">CHPA</strain>
    </source>
</reference>
<keyword evidence="2" id="KW-0560">Oxidoreductase</keyword>
<comment type="subcellular location">
    <subcellularLocation>
        <location evidence="4">Cytoplasm</location>
    </subcellularLocation>
</comment>
<dbReference type="GO" id="GO:0008652">
    <property type="term" value="P:amino acid biosynthetic process"/>
    <property type="evidence" value="ECO:0007669"/>
    <property type="project" value="UniProtKB-KW"/>
</dbReference>
<dbReference type="GO" id="GO:0019632">
    <property type="term" value="P:shikimate metabolic process"/>
    <property type="evidence" value="ECO:0007669"/>
    <property type="project" value="TreeGrafter"/>
</dbReference>
<keyword evidence="4" id="KW-0808">Transferase</keyword>
<evidence type="ECO:0000256" key="4">
    <source>
        <dbReference type="HAMAP-Rule" id="MF_00109"/>
    </source>
</evidence>
<name>A0A7M1XKZ0_9SPIR</name>
<dbReference type="HAMAP" id="MF_00109">
    <property type="entry name" value="Shikimate_kinase"/>
    <property type="match status" value="1"/>
</dbReference>
<dbReference type="InterPro" id="IPR027417">
    <property type="entry name" value="P-loop_NTPase"/>
</dbReference>
<evidence type="ECO:0000256" key="1">
    <source>
        <dbReference type="ARBA" id="ARBA00004871"/>
    </source>
</evidence>
<dbReference type="EC" id="2.7.1.71" evidence="4"/>
<dbReference type="UniPathway" id="UPA00053">
    <property type="reaction ID" value="UER00088"/>
</dbReference>
<dbReference type="InterPro" id="IPR046346">
    <property type="entry name" value="Aminoacid_DH-like_N_sf"/>
</dbReference>
<dbReference type="Pfam" id="PF01202">
    <property type="entry name" value="SKI"/>
    <property type="match status" value="1"/>
</dbReference>
<dbReference type="GO" id="GO:0009073">
    <property type="term" value="P:aromatic amino acid family biosynthetic process"/>
    <property type="evidence" value="ECO:0007669"/>
    <property type="project" value="UniProtKB-KW"/>
</dbReference>
<evidence type="ECO:0000256" key="2">
    <source>
        <dbReference type="ARBA" id="ARBA00023002"/>
    </source>
</evidence>
<dbReference type="InterPro" id="IPR031322">
    <property type="entry name" value="Shikimate/glucono_kinase"/>
</dbReference>
<comment type="pathway">
    <text evidence="4">Metabolic intermediate biosynthesis; chorismate biosynthesis; chorismate from D-erythrose 4-phosphate and phosphoenolpyruvate: step 5/7.</text>
</comment>
<feature type="domain" description="Shikimate dehydrogenase substrate binding N-terminal" evidence="5">
    <location>
        <begin position="5"/>
        <end position="84"/>
    </location>
</feature>
<dbReference type="CDD" id="cd01065">
    <property type="entry name" value="NAD_bind_Shikimate_DH"/>
    <property type="match status" value="1"/>
</dbReference>
<dbReference type="Proteomes" id="UP000593591">
    <property type="component" value="Chromosome"/>
</dbReference>
<feature type="binding site" evidence="4">
    <location>
        <begin position="268"/>
        <end position="273"/>
    </location>
    <ligand>
        <name>ATP</name>
        <dbReference type="ChEBI" id="CHEBI:30616"/>
    </ligand>
</feature>
<evidence type="ECO:0000313" key="6">
    <source>
        <dbReference type="EMBL" id="QOS39685.1"/>
    </source>
</evidence>
<evidence type="ECO:0000256" key="3">
    <source>
        <dbReference type="ARBA" id="ARBA00023141"/>
    </source>
</evidence>
<keyword evidence="4" id="KW-0547">Nucleotide-binding</keyword>
<feature type="binding site" evidence="4">
    <location>
        <position position="386"/>
    </location>
    <ligand>
        <name>substrate</name>
    </ligand>
</feature>
<keyword evidence="4" id="KW-0418">Kinase</keyword>
<dbReference type="Gene3D" id="3.40.50.300">
    <property type="entry name" value="P-loop containing nucleotide triphosphate hydrolases"/>
    <property type="match status" value="1"/>
</dbReference>
<gene>
    <name evidence="4" type="primary">aroK</name>
    <name evidence="6" type="ORF">DYE49_04085</name>
</gene>
<organism evidence="6 7">
    <name type="scientific">Treponema rectale</name>
    <dbReference type="NCBI Taxonomy" id="744512"/>
    <lineage>
        <taxon>Bacteria</taxon>
        <taxon>Pseudomonadati</taxon>
        <taxon>Spirochaetota</taxon>
        <taxon>Spirochaetia</taxon>
        <taxon>Spirochaetales</taxon>
        <taxon>Treponemataceae</taxon>
        <taxon>Treponema</taxon>
    </lineage>
</organism>
<dbReference type="PANTHER" id="PTHR21089:SF1">
    <property type="entry name" value="BIFUNCTIONAL 3-DEHYDROQUINATE DEHYDRATASE_SHIKIMATE DEHYDROGENASE, CHLOROPLASTIC"/>
    <property type="match status" value="1"/>
</dbReference>
<dbReference type="InterPro" id="IPR022893">
    <property type="entry name" value="Shikimate_DH_fam"/>
</dbReference>
<keyword evidence="4" id="KW-0479">Metal-binding</keyword>
<dbReference type="PANTHER" id="PTHR21089">
    <property type="entry name" value="SHIKIMATE DEHYDROGENASE"/>
    <property type="match status" value="1"/>
</dbReference>
<comment type="pathway">
    <text evidence="1">Metabolic intermediate biosynthesis; chorismate biosynthesis; chorismate from D-erythrose 4-phosphate and phosphoenolpyruvate: step 4/7.</text>
</comment>
<dbReference type="InterPro" id="IPR013708">
    <property type="entry name" value="Shikimate_DH-bd_N"/>
</dbReference>
<dbReference type="KEGG" id="trc:DYE49_04085"/>
<dbReference type="GO" id="GO:0009423">
    <property type="term" value="P:chorismate biosynthetic process"/>
    <property type="evidence" value="ECO:0007669"/>
    <property type="project" value="UniProtKB-UniRule"/>
</dbReference>
<feature type="binding site" evidence="4">
    <location>
        <position position="314"/>
    </location>
    <ligand>
        <name>substrate</name>
    </ligand>
</feature>
<dbReference type="GO" id="GO:0050661">
    <property type="term" value="F:NADP binding"/>
    <property type="evidence" value="ECO:0007669"/>
    <property type="project" value="TreeGrafter"/>
</dbReference>
<dbReference type="GO" id="GO:0000287">
    <property type="term" value="F:magnesium ion binding"/>
    <property type="evidence" value="ECO:0007669"/>
    <property type="project" value="UniProtKB-UniRule"/>
</dbReference>
<dbReference type="Gene3D" id="3.40.50.10860">
    <property type="entry name" value="Leucine Dehydrogenase, chain A, domain 1"/>
    <property type="match status" value="1"/>
</dbReference>
<feature type="binding site" evidence="4">
    <location>
        <position position="290"/>
    </location>
    <ligand>
        <name>substrate</name>
    </ligand>
</feature>
<sequence>MDYALIGYPLKQSFARENQNLIASYLHHPYPFRLFEVKEEDFDSFMKKKEFKGINVTIPYKEKIIPYLDWISPAVKEIQACNLVINDNGKLKGYNVDYHGLKSSILFHGINIKGKDCLILGTGGTSKTAEYVLKSLQARSIVKVSHSGKSGSLSYPDLKKEGKRFQVIINTTPIGMYPHNEQSLINFFYFPNVEAVVDVIYNPLRTILISEAKQRGIKYATGLYMLVSQGIKTYELFTGEQVSENIVPSIIRDLEIQKENIILIGMPQAGKTSLAKRIASISDFKFIDTDEEIEKFLNMKIKDYFLDHSIAEFRAVEEQVISKISLNTHHVISVGSGAVLRDRNISRLKQNGVIFFVDRPLSVLKPNLDKPNTDSMKKIEQLYQERYHLYLSYADFHITGNQNELDDANRILKSYPSSIIL</sequence>
<comment type="similarity">
    <text evidence="4">Belongs to the shikimate kinase family.</text>
</comment>
<dbReference type="GO" id="GO:0005524">
    <property type="term" value="F:ATP binding"/>
    <property type="evidence" value="ECO:0007669"/>
    <property type="project" value="UniProtKB-UniRule"/>
</dbReference>
<keyword evidence="4" id="KW-0028">Amino-acid biosynthesis</keyword>
<evidence type="ECO:0000259" key="5">
    <source>
        <dbReference type="Pfam" id="PF08501"/>
    </source>
</evidence>
<keyword evidence="4" id="KW-0067">ATP-binding</keyword>
<proteinExistence type="inferred from homology"/>
<protein>
    <recommendedName>
        <fullName evidence="4">Shikimate kinase</fullName>
        <shortName evidence="4">SK</shortName>
        <ecNumber evidence="4">2.7.1.71</ecNumber>
    </recommendedName>
</protein>
<comment type="caution">
    <text evidence="4">Lacks conserved residue(s) required for the propagation of feature annotation.</text>
</comment>
<dbReference type="Pfam" id="PF08501">
    <property type="entry name" value="Shikimate_dh_N"/>
    <property type="match status" value="1"/>
</dbReference>
<dbReference type="GO" id="GO:0004764">
    <property type="term" value="F:shikimate 3-dehydrogenase (NADP+) activity"/>
    <property type="evidence" value="ECO:0007669"/>
    <property type="project" value="InterPro"/>
</dbReference>
<comment type="function">
    <text evidence="4">Catalyzes the specific phosphorylation of the 3-hydroxyl group of shikimic acid using ATP as a cosubstrate.</text>
</comment>
<dbReference type="SUPFAM" id="SSF52540">
    <property type="entry name" value="P-loop containing nucleoside triphosphate hydrolases"/>
    <property type="match status" value="1"/>
</dbReference>
<dbReference type="EMBL" id="CP031517">
    <property type="protein sequence ID" value="QOS39685.1"/>
    <property type="molecule type" value="Genomic_DNA"/>
</dbReference>
<accession>A0A7M1XKZ0</accession>
<feature type="binding site" evidence="4">
    <location>
        <position position="272"/>
    </location>
    <ligand>
        <name>Mg(2+)</name>
        <dbReference type="ChEBI" id="CHEBI:18420"/>
    </ligand>
</feature>
<dbReference type="CDD" id="cd00464">
    <property type="entry name" value="SK"/>
    <property type="match status" value="1"/>
</dbReference>
<dbReference type="GO" id="GO:0005829">
    <property type="term" value="C:cytosol"/>
    <property type="evidence" value="ECO:0007669"/>
    <property type="project" value="TreeGrafter"/>
</dbReference>
<keyword evidence="3 4" id="KW-0057">Aromatic amino acid biosynthesis</keyword>
<dbReference type="AlphaFoldDB" id="A0A7M1XKZ0"/>
<dbReference type="SUPFAM" id="SSF51735">
    <property type="entry name" value="NAD(P)-binding Rossmann-fold domains"/>
    <property type="match status" value="1"/>
</dbReference>
<evidence type="ECO:0000313" key="7">
    <source>
        <dbReference type="Proteomes" id="UP000593591"/>
    </source>
</evidence>
<dbReference type="InterPro" id="IPR036291">
    <property type="entry name" value="NAD(P)-bd_dom_sf"/>
</dbReference>
<keyword evidence="4" id="KW-0963">Cytoplasm</keyword>
<dbReference type="PRINTS" id="PR01100">
    <property type="entry name" value="SHIKIMTKNASE"/>
</dbReference>
<dbReference type="GO" id="GO:0004765">
    <property type="term" value="F:shikimate kinase activity"/>
    <property type="evidence" value="ECO:0007669"/>
    <property type="project" value="UniProtKB-UniRule"/>
</dbReference>
<comment type="catalytic activity">
    <reaction evidence="4">
        <text>shikimate + ATP = 3-phosphoshikimate + ADP + H(+)</text>
        <dbReference type="Rhea" id="RHEA:13121"/>
        <dbReference type="ChEBI" id="CHEBI:15378"/>
        <dbReference type="ChEBI" id="CHEBI:30616"/>
        <dbReference type="ChEBI" id="CHEBI:36208"/>
        <dbReference type="ChEBI" id="CHEBI:145989"/>
        <dbReference type="ChEBI" id="CHEBI:456216"/>
        <dbReference type="EC" id="2.7.1.71"/>
    </reaction>
</comment>
<dbReference type="InterPro" id="IPR000623">
    <property type="entry name" value="Shikimate_kinase/TSH1"/>
</dbReference>
<keyword evidence="4" id="KW-0460">Magnesium</keyword>
<comment type="cofactor">
    <cofactor evidence="4">
        <name>Mg(2+)</name>
        <dbReference type="ChEBI" id="CHEBI:18420"/>
    </cofactor>
    <text evidence="4">Binds 1 Mg(2+) ion per subunit.</text>
</comment>
<comment type="subunit">
    <text evidence="4">Monomer.</text>
</comment>